<organism evidence="3">
    <name type="scientific">Brugia pahangi</name>
    <name type="common">Filarial nematode worm</name>
    <dbReference type="NCBI Taxonomy" id="6280"/>
    <lineage>
        <taxon>Eukaryota</taxon>
        <taxon>Metazoa</taxon>
        <taxon>Ecdysozoa</taxon>
        <taxon>Nematoda</taxon>
        <taxon>Chromadorea</taxon>
        <taxon>Rhabditida</taxon>
        <taxon>Spirurina</taxon>
        <taxon>Spiruromorpha</taxon>
        <taxon>Filarioidea</taxon>
        <taxon>Onchocercidae</taxon>
        <taxon>Brugia</taxon>
    </lineage>
</organism>
<reference evidence="1 2" key="2">
    <citation type="submission" date="2018-11" db="EMBL/GenBank/DDBJ databases">
        <authorList>
            <consortium name="Pathogen Informatics"/>
        </authorList>
    </citation>
    <scope>NUCLEOTIDE SEQUENCE [LARGE SCALE GENOMIC DNA]</scope>
</reference>
<dbReference type="AlphaFoldDB" id="A0A0N4TNE6"/>
<reference evidence="3" key="1">
    <citation type="submission" date="2017-02" db="UniProtKB">
        <authorList>
            <consortium name="WormBaseParasite"/>
        </authorList>
    </citation>
    <scope>IDENTIFICATION</scope>
</reference>
<name>A0A0N4TNE6_BRUPA</name>
<gene>
    <name evidence="1" type="ORF">BPAG_LOCUS9971</name>
</gene>
<accession>A0A0N4TNE6</accession>
<keyword evidence="2" id="KW-1185">Reference proteome</keyword>
<sequence>MNECKDGRRNGLVVPRFLKFHHSIPNGRWEILLHYISNFLLLYVKKSEVLHRPKHFCIILALKKKILNYNEAISATSLGLLMFTTSINYYSLMQQHDANEA</sequence>
<proteinExistence type="predicted"/>
<dbReference type="EMBL" id="UZAD01013171">
    <property type="protein sequence ID" value="VDN91157.1"/>
    <property type="molecule type" value="Genomic_DNA"/>
</dbReference>
<protein>
    <submittedName>
        <fullName evidence="3">Ovule protein</fullName>
    </submittedName>
</protein>
<evidence type="ECO:0000313" key="1">
    <source>
        <dbReference type="EMBL" id="VDN91157.1"/>
    </source>
</evidence>
<dbReference type="WBParaSite" id="BPAG_0001000901-mRNA-1">
    <property type="protein sequence ID" value="BPAG_0001000901-mRNA-1"/>
    <property type="gene ID" value="BPAG_0001000901"/>
</dbReference>
<evidence type="ECO:0000313" key="2">
    <source>
        <dbReference type="Proteomes" id="UP000278627"/>
    </source>
</evidence>
<dbReference type="Proteomes" id="UP000278627">
    <property type="component" value="Unassembled WGS sequence"/>
</dbReference>
<evidence type="ECO:0000313" key="3">
    <source>
        <dbReference type="WBParaSite" id="BPAG_0001000901-mRNA-1"/>
    </source>
</evidence>